<dbReference type="STRING" id="1817841.A3B10_00335"/>
<organism evidence="1 2">
    <name type="scientific">Candidatus Doudnabacteria bacterium RIFCSPLOWO2_01_FULL_44_21</name>
    <dbReference type="NCBI Taxonomy" id="1817841"/>
    <lineage>
        <taxon>Bacteria</taxon>
        <taxon>Candidatus Doudnaibacteriota</taxon>
    </lineage>
</organism>
<protein>
    <submittedName>
        <fullName evidence="1">Uncharacterized protein</fullName>
    </submittedName>
</protein>
<dbReference type="Proteomes" id="UP000177281">
    <property type="component" value="Unassembled WGS sequence"/>
</dbReference>
<gene>
    <name evidence="1" type="ORF">A3B10_00335</name>
</gene>
<dbReference type="AlphaFoldDB" id="A0A1F5PXF3"/>
<evidence type="ECO:0000313" key="2">
    <source>
        <dbReference type="Proteomes" id="UP000177281"/>
    </source>
</evidence>
<sequence length="92" mass="10140">MLAELIYVHFEGRGMYLFEWHVHGLLLGNPIPKEYQVHRCDVEVAQGSVNLTMSNGGQPIDTEALERHLNKLGTFGAVKVGTFGTTEVEAVA</sequence>
<reference evidence="1 2" key="1">
    <citation type="journal article" date="2016" name="Nat. Commun.">
        <title>Thousands of microbial genomes shed light on interconnected biogeochemical processes in an aquifer system.</title>
        <authorList>
            <person name="Anantharaman K."/>
            <person name="Brown C.T."/>
            <person name="Hug L.A."/>
            <person name="Sharon I."/>
            <person name="Castelle C.J."/>
            <person name="Probst A.J."/>
            <person name="Thomas B.C."/>
            <person name="Singh A."/>
            <person name="Wilkins M.J."/>
            <person name="Karaoz U."/>
            <person name="Brodie E.L."/>
            <person name="Williams K.H."/>
            <person name="Hubbard S.S."/>
            <person name="Banfield J.F."/>
        </authorList>
    </citation>
    <scope>NUCLEOTIDE SEQUENCE [LARGE SCALE GENOMIC DNA]</scope>
</reference>
<accession>A0A1F5PXF3</accession>
<proteinExistence type="predicted"/>
<evidence type="ECO:0000313" key="1">
    <source>
        <dbReference type="EMBL" id="OGE94595.1"/>
    </source>
</evidence>
<comment type="caution">
    <text evidence="1">The sequence shown here is derived from an EMBL/GenBank/DDBJ whole genome shotgun (WGS) entry which is preliminary data.</text>
</comment>
<name>A0A1F5PXF3_9BACT</name>
<dbReference type="EMBL" id="MFFB01000013">
    <property type="protein sequence ID" value="OGE94595.1"/>
    <property type="molecule type" value="Genomic_DNA"/>
</dbReference>